<evidence type="ECO:0000259" key="6">
    <source>
        <dbReference type="Pfam" id="PF00551"/>
    </source>
</evidence>
<dbReference type="GO" id="GO:0005829">
    <property type="term" value="C:cytosol"/>
    <property type="evidence" value="ECO:0007669"/>
    <property type="project" value="TreeGrafter"/>
</dbReference>
<feature type="domain" description="Formyl transferase C-terminal" evidence="7">
    <location>
        <begin position="204"/>
        <end position="298"/>
    </location>
</feature>
<accession>A0A2M7V4E7</accession>
<evidence type="ECO:0000256" key="1">
    <source>
        <dbReference type="ARBA" id="ARBA00010699"/>
    </source>
</evidence>
<gene>
    <name evidence="5" type="primary">fmt</name>
    <name evidence="8" type="ORF">COX83_02055</name>
</gene>
<dbReference type="EMBL" id="PFPI01000026">
    <property type="protein sequence ID" value="PIZ93413.1"/>
    <property type="molecule type" value="Genomic_DNA"/>
</dbReference>
<evidence type="ECO:0000313" key="8">
    <source>
        <dbReference type="EMBL" id="PIZ93413.1"/>
    </source>
</evidence>
<comment type="caution">
    <text evidence="8">The sequence shown here is derived from an EMBL/GenBank/DDBJ whole genome shotgun (WGS) entry which is preliminary data.</text>
</comment>
<evidence type="ECO:0000256" key="2">
    <source>
        <dbReference type="ARBA" id="ARBA00012261"/>
    </source>
</evidence>
<dbReference type="Proteomes" id="UP000230078">
    <property type="component" value="Unassembled WGS sequence"/>
</dbReference>
<evidence type="ECO:0000256" key="5">
    <source>
        <dbReference type="HAMAP-Rule" id="MF_00182"/>
    </source>
</evidence>
<dbReference type="PANTHER" id="PTHR11138:SF5">
    <property type="entry name" value="METHIONYL-TRNA FORMYLTRANSFERASE, MITOCHONDRIAL"/>
    <property type="match status" value="1"/>
</dbReference>
<comment type="similarity">
    <text evidence="1 5">Belongs to the Fmt family.</text>
</comment>
<dbReference type="InterPro" id="IPR002376">
    <property type="entry name" value="Formyl_transf_N"/>
</dbReference>
<dbReference type="Gene3D" id="3.40.50.12230">
    <property type="match status" value="1"/>
</dbReference>
<reference evidence="9" key="1">
    <citation type="submission" date="2017-09" db="EMBL/GenBank/DDBJ databases">
        <title>Depth-based differentiation of microbial function through sediment-hosted aquifers and enrichment of novel symbionts in the deep terrestrial subsurface.</title>
        <authorList>
            <person name="Probst A.J."/>
            <person name="Ladd B."/>
            <person name="Jarett J.K."/>
            <person name="Geller-Mcgrath D.E."/>
            <person name="Sieber C.M.K."/>
            <person name="Emerson J.B."/>
            <person name="Anantharaman K."/>
            <person name="Thomas B.C."/>
            <person name="Malmstrom R."/>
            <person name="Stieglmeier M."/>
            <person name="Klingl A."/>
            <person name="Woyke T."/>
            <person name="Ryan C.M."/>
            <person name="Banfield J.F."/>
        </authorList>
    </citation>
    <scope>NUCLEOTIDE SEQUENCE [LARGE SCALE GENOMIC DNA]</scope>
</reference>
<dbReference type="GO" id="GO:0004479">
    <property type="term" value="F:methionyl-tRNA formyltransferase activity"/>
    <property type="evidence" value="ECO:0007669"/>
    <property type="project" value="UniProtKB-UniRule"/>
</dbReference>
<evidence type="ECO:0000259" key="7">
    <source>
        <dbReference type="Pfam" id="PF02911"/>
    </source>
</evidence>
<dbReference type="CDD" id="cd08646">
    <property type="entry name" value="FMT_core_Met-tRNA-FMT_N"/>
    <property type="match status" value="1"/>
</dbReference>
<dbReference type="Pfam" id="PF02911">
    <property type="entry name" value="Formyl_trans_C"/>
    <property type="match status" value="1"/>
</dbReference>
<dbReference type="CDD" id="cd08704">
    <property type="entry name" value="Met_tRNA_FMT_C"/>
    <property type="match status" value="1"/>
</dbReference>
<evidence type="ECO:0000256" key="3">
    <source>
        <dbReference type="ARBA" id="ARBA00022679"/>
    </source>
</evidence>
<dbReference type="AlphaFoldDB" id="A0A2M7V4E7"/>
<comment type="catalytic activity">
    <reaction evidence="5">
        <text>L-methionyl-tRNA(fMet) + (6R)-10-formyltetrahydrofolate = N-formyl-L-methionyl-tRNA(fMet) + (6S)-5,6,7,8-tetrahydrofolate + H(+)</text>
        <dbReference type="Rhea" id="RHEA:24380"/>
        <dbReference type="Rhea" id="RHEA-COMP:9952"/>
        <dbReference type="Rhea" id="RHEA-COMP:9953"/>
        <dbReference type="ChEBI" id="CHEBI:15378"/>
        <dbReference type="ChEBI" id="CHEBI:57453"/>
        <dbReference type="ChEBI" id="CHEBI:78530"/>
        <dbReference type="ChEBI" id="CHEBI:78844"/>
        <dbReference type="ChEBI" id="CHEBI:195366"/>
        <dbReference type="EC" id="2.1.2.9"/>
    </reaction>
</comment>
<dbReference type="SUPFAM" id="SSF50486">
    <property type="entry name" value="FMT C-terminal domain-like"/>
    <property type="match status" value="1"/>
</dbReference>
<dbReference type="InterPro" id="IPR044135">
    <property type="entry name" value="Met-tRNA-FMT_C"/>
</dbReference>
<dbReference type="PANTHER" id="PTHR11138">
    <property type="entry name" value="METHIONYL-TRNA FORMYLTRANSFERASE"/>
    <property type="match status" value="1"/>
</dbReference>
<dbReference type="Pfam" id="PF00551">
    <property type="entry name" value="Formyl_trans_N"/>
    <property type="match status" value="1"/>
</dbReference>
<dbReference type="PROSITE" id="PS00373">
    <property type="entry name" value="GART"/>
    <property type="match status" value="1"/>
</dbReference>
<dbReference type="InterPro" id="IPR041711">
    <property type="entry name" value="Met-tRNA-FMT_N"/>
</dbReference>
<evidence type="ECO:0000313" key="9">
    <source>
        <dbReference type="Proteomes" id="UP000230078"/>
    </source>
</evidence>
<name>A0A2M7V4E7_9BACT</name>
<organism evidence="8 9">
    <name type="scientific">Candidatus Magasanikbacteria bacterium CG_4_10_14_0_2_um_filter_41_31</name>
    <dbReference type="NCBI Taxonomy" id="1974639"/>
    <lineage>
        <taxon>Bacteria</taxon>
        <taxon>Candidatus Magasanikiibacteriota</taxon>
    </lineage>
</organism>
<proteinExistence type="inferred from homology"/>
<feature type="binding site" evidence="5">
    <location>
        <begin position="108"/>
        <end position="111"/>
    </location>
    <ligand>
        <name>(6S)-5,6,7,8-tetrahydrofolate</name>
        <dbReference type="ChEBI" id="CHEBI:57453"/>
    </ligand>
</feature>
<dbReference type="NCBIfam" id="TIGR00460">
    <property type="entry name" value="fmt"/>
    <property type="match status" value="1"/>
</dbReference>
<dbReference type="SUPFAM" id="SSF53328">
    <property type="entry name" value="Formyltransferase"/>
    <property type="match status" value="1"/>
</dbReference>
<comment type="function">
    <text evidence="5">Attaches a formyl group to the free amino group of methionyl-tRNA(fMet). The formyl group appears to play a dual role in the initiator identity of N-formylmethionyl-tRNA by promoting its recognition by IF2 and preventing the misappropriation of this tRNA by the elongation apparatus.</text>
</comment>
<keyword evidence="3 5" id="KW-0808">Transferase</keyword>
<feature type="domain" description="Formyl transferase N-terminal" evidence="6">
    <location>
        <begin position="5"/>
        <end position="170"/>
    </location>
</feature>
<dbReference type="InterPro" id="IPR005794">
    <property type="entry name" value="Fmt"/>
</dbReference>
<sequence length="307" mass="33827">MIHTIFFGTNHVAKTVLQALIDAPQISVDLVITQPDKPVGRKKVLTPTQVAILAETYKIPVQKPKTLKNYPIATFPSCQVALLADYGLIIPQAIIDAFPKGILNVHPSLLPKYRGATPVPSAILHGETISGVTIMQVEKRMDAGPIVAQQTYGLAPDEMAHDALMALAKIGADLLVIKLPAYLNDKITLQKQDDAKAIFCNQFTRDDGHVDWNTSTLKIYNQYRALMPWPGIWTMWNETRLKLLHISPALISTHLNNGQVHVESDTLYVGTSDGAVHIHELQLEGKNAIDAKTFVKGCKQIDEAQFS</sequence>
<dbReference type="InterPro" id="IPR036477">
    <property type="entry name" value="Formyl_transf_N_sf"/>
</dbReference>
<dbReference type="InterPro" id="IPR011034">
    <property type="entry name" value="Formyl_transferase-like_C_sf"/>
</dbReference>
<dbReference type="InterPro" id="IPR005793">
    <property type="entry name" value="Formyl_trans_C"/>
</dbReference>
<keyword evidence="4 5" id="KW-0648">Protein biosynthesis</keyword>
<dbReference type="EC" id="2.1.2.9" evidence="2 5"/>
<dbReference type="InterPro" id="IPR001555">
    <property type="entry name" value="GART_AS"/>
</dbReference>
<evidence type="ECO:0000256" key="4">
    <source>
        <dbReference type="ARBA" id="ARBA00022917"/>
    </source>
</evidence>
<dbReference type="HAMAP" id="MF_00182">
    <property type="entry name" value="Formyl_trans"/>
    <property type="match status" value="1"/>
</dbReference>
<protein>
    <recommendedName>
        <fullName evidence="2 5">Methionyl-tRNA formyltransferase</fullName>
        <ecNumber evidence="2 5">2.1.2.9</ecNumber>
    </recommendedName>
</protein>